<organism evidence="1 4">
    <name type="scientific">Streptacidiphilus alkalitolerans</name>
    <dbReference type="NCBI Taxonomy" id="3342712"/>
    <lineage>
        <taxon>Bacteria</taxon>
        <taxon>Bacillati</taxon>
        <taxon>Actinomycetota</taxon>
        <taxon>Actinomycetes</taxon>
        <taxon>Kitasatosporales</taxon>
        <taxon>Streptomycetaceae</taxon>
        <taxon>Streptacidiphilus</taxon>
    </lineage>
</organism>
<evidence type="ECO:0000313" key="1">
    <source>
        <dbReference type="EMBL" id="MFC1411920.1"/>
    </source>
</evidence>
<dbReference type="Proteomes" id="UP001592530">
    <property type="component" value="Unassembled WGS sequence"/>
</dbReference>
<sequence>MRKLALFGLVVVAMLGVTSGVRAGSTDHIRSASVLADSGWGDPCRPFSLGSCGGH</sequence>
<dbReference type="Proteomes" id="UP001592582">
    <property type="component" value="Unassembled WGS sequence"/>
</dbReference>
<accession>A0ABV6VDZ7</accession>
<evidence type="ECO:0000313" key="4">
    <source>
        <dbReference type="Proteomes" id="UP001592582"/>
    </source>
</evidence>
<protein>
    <submittedName>
        <fullName evidence="1">Uncharacterized protein</fullName>
    </submittedName>
</protein>
<keyword evidence="4" id="KW-1185">Reference proteome</keyword>
<gene>
    <name evidence="2" type="ORF">ACEZDB_13710</name>
    <name evidence="1" type="ORF">ACEZDG_21890</name>
</gene>
<name>A0ABV6VDZ7_9ACTN</name>
<proteinExistence type="predicted"/>
<reference evidence="3 4" key="1">
    <citation type="submission" date="2024-09" db="EMBL/GenBank/DDBJ databases">
        <authorList>
            <person name="Lee S.D."/>
        </authorList>
    </citation>
    <scope>NUCLEOTIDE SEQUENCE [LARGE SCALE GENOMIC DNA]</scope>
    <source>
        <strain evidence="1 4">N1-1</strain>
        <strain evidence="2 3">N1-3</strain>
    </source>
</reference>
<dbReference type="EMBL" id="JBHEZX010000009">
    <property type="protein sequence ID" value="MFC1411920.1"/>
    <property type="molecule type" value="Genomic_DNA"/>
</dbReference>
<evidence type="ECO:0000313" key="2">
    <source>
        <dbReference type="EMBL" id="MFC1431702.1"/>
    </source>
</evidence>
<evidence type="ECO:0000313" key="3">
    <source>
        <dbReference type="Proteomes" id="UP001592530"/>
    </source>
</evidence>
<dbReference type="RefSeq" id="WP_380512180.1">
    <property type="nucleotide sequence ID" value="NZ_JBHEZX010000009.1"/>
</dbReference>
<comment type="caution">
    <text evidence="1">The sequence shown here is derived from an EMBL/GenBank/DDBJ whole genome shotgun (WGS) entry which is preliminary data.</text>
</comment>
<dbReference type="EMBL" id="JBHEZY010000004">
    <property type="protein sequence ID" value="MFC1431702.1"/>
    <property type="molecule type" value="Genomic_DNA"/>
</dbReference>